<dbReference type="Proteomes" id="UP001652625">
    <property type="component" value="Chromosome 15"/>
</dbReference>
<dbReference type="SMART" id="SM01052">
    <property type="entry name" value="CAP_GLY"/>
    <property type="match status" value="2"/>
</dbReference>
<evidence type="ECO:0000313" key="16">
    <source>
        <dbReference type="RefSeq" id="XP_065676102.1"/>
    </source>
</evidence>
<keyword evidence="12" id="KW-0788">Thiol protease</keyword>
<proteinExistence type="inferred from homology"/>
<dbReference type="InterPro" id="IPR028889">
    <property type="entry name" value="USP"/>
</dbReference>
<dbReference type="SUPFAM" id="SSF54001">
    <property type="entry name" value="Cysteine proteinases"/>
    <property type="match status" value="1"/>
</dbReference>
<evidence type="ECO:0000256" key="2">
    <source>
        <dbReference type="ARBA" id="ARBA00004300"/>
    </source>
</evidence>
<keyword evidence="8" id="KW-0645">Protease</keyword>
<evidence type="ECO:0000256" key="8">
    <source>
        <dbReference type="ARBA" id="ARBA00022670"/>
    </source>
</evidence>
<dbReference type="EC" id="3.4.19.12" evidence="5"/>
<evidence type="ECO:0000256" key="7">
    <source>
        <dbReference type="ARBA" id="ARBA00022553"/>
    </source>
</evidence>
<keyword evidence="13" id="KW-0862">Zinc</keyword>
<dbReference type="GeneID" id="105848468"/>
<evidence type="ECO:0000259" key="14">
    <source>
        <dbReference type="PROSITE" id="PS50235"/>
    </source>
</evidence>
<keyword evidence="7" id="KW-0597">Phosphoprotein</keyword>
<comment type="subcellular location">
    <subcellularLocation>
        <location evidence="2">Cytoplasm</location>
        <location evidence="2">Cytoskeleton</location>
        <location evidence="2">Microtubule organizing center</location>
        <location evidence="2">Centrosome</location>
    </subcellularLocation>
    <subcellularLocation>
        <location evidence="3">Cytoplasm</location>
        <location evidence="3">Perinuclear region</location>
    </subcellularLocation>
</comment>
<feature type="domain" description="USP" evidence="14">
    <location>
        <begin position="535"/>
        <end position="859"/>
    </location>
</feature>
<evidence type="ECO:0000256" key="12">
    <source>
        <dbReference type="ARBA" id="ARBA00022807"/>
    </source>
</evidence>
<evidence type="ECO:0000256" key="3">
    <source>
        <dbReference type="ARBA" id="ARBA00004556"/>
    </source>
</evidence>
<evidence type="ECO:0000313" key="15">
    <source>
        <dbReference type="Proteomes" id="UP001652625"/>
    </source>
</evidence>
<dbReference type="RefSeq" id="XP_065676102.1">
    <property type="nucleotide sequence ID" value="XM_065820030.1"/>
</dbReference>
<keyword evidence="15" id="KW-1185">Reference proteome</keyword>
<accession>A0ABM4DNF4</accession>
<dbReference type="SUPFAM" id="SSF74924">
    <property type="entry name" value="Cap-Gly domain"/>
    <property type="match status" value="3"/>
</dbReference>
<dbReference type="Gene3D" id="3.90.70.10">
    <property type="entry name" value="Cysteine proteinases"/>
    <property type="match status" value="1"/>
</dbReference>
<sequence>MGLETEAKSFYILIKELLNNKNNSIKFIPAGTLLLEQKKYGKQESKLLVIIIDDINDQIEIEVKLSSVSEITEEEYFLLVAVSSKEKRLKTFNKRENLRLAIAAKGGTNVEVTTDYDVNTGMLMYKGPNDRRHGTYFGVVFTMPYGDCDGQPYFTCEKNHGIYVTIDQISFCKTNKNLLNKLKPNKKHKNKQKEVHFVSPDNISIGMKVSCNVFGHNNLLKGSIRYIGNKQPDNSMVLGIKLDEKPSKPIEKMFEDYTLIDCPQDLDYFTTDISSLIFNSTSDSSIPKENENFSFVESLFLNETETNKKINDMKQNNEVFSKKKNELMIANNCNNELNQNINYRKPNPENVNNFIEDDAPRHWETITNNAFPESRNTQKVSKGRLDSDYEEEDMYCDDEEMHYDEHSQQIKELNKQPLNSSLQKDDLVVIQVSGNTYNGILRWKGFVPEKNFELAGIELDDLTPDLVTTYGTFNGRQLFKCSNGKACFVKLSSCKPDMRFQGSAQQSKSHSKSQAIFGYYPPPNKLGDKYIGDMKGIQGHINSCYMDATLFAMFAFNSTFDSMLYKKSFKDHFGDNVRKCLHLNIVNPLRVNGFVEQPSIMELRKCLDDIGEIAGFLDREKDPEEFLTILLEKVLKVEPFMTLRLQNQEEIGVYLYQIIADINPLNPQPSIQYLMESSFISNKSQLLKVPSVMMIQVPRFGQNKIFNRIQITPTLDLSPFLLDAQHFCIICGDSSSCYCKTCVCEFGWNNVYTYLCQKCSSIVHSHNKRHDHEVVELSSFSSNVSEANSPAFTTMELFAVICIKTSHYVSFVKCGEGDEASWVFFDSMADRQGDHDGYNIPKVIEVPKLKDFLLASPLDISNIKKEEELALRLYEDASLCFYRNTQMSMYT</sequence>
<dbReference type="InterPro" id="IPR036859">
    <property type="entry name" value="CAP-Gly_dom_sf"/>
</dbReference>
<comment type="catalytic activity">
    <reaction evidence="1">
        <text>Thiol-dependent hydrolysis of ester, thioester, amide, peptide and isopeptide bonds formed by the C-terminal Gly of ubiquitin (a 76-residue protein attached to proteins as an intracellular targeting signal).</text>
        <dbReference type="EC" id="3.4.19.12"/>
    </reaction>
</comment>
<dbReference type="Gene3D" id="2.30.30.190">
    <property type="entry name" value="CAP Gly-rich-like domain"/>
    <property type="match status" value="2"/>
</dbReference>
<name>A0ABM4DNF4_HYDVU</name>
<comment type="similarity">
    <text evidence="4">Belongs to the peptidase C19 family.</text>
</comment>
<evidence type="ECO:0000256" key="9">
    <source>
        <dbReference type="ARBA" id="ARBA00022723"/>
    </source>
</evidence>
<evidence type="ECO:0000256" key="6">
    <source>
        <dbReference type="ARBA" id="ARBA00022490"/>
    </source>
</evidence>
<evidence type="ECO:0000256" key="5">
    <source>
        <dbReference type="ARBA" id="ARBA00012759"/>
    </source>
</evidence>
<organism evidence="15 16">
    <name type="scientific">Hydra vulgaris</name>
    <name type="common">Hydra</name>
    <name type="synonym">Hydra attenuata</name>
    <dbReference type="NCBI Taxonomy" id="6087"/>
    <lineage>
        <taxon>Eukaryota</taxon>
        <taxon>Metazoa</taxon>
        <taxon>Cnidaria</taxon>
        <taxon>Hydrozoa</taxon>
        <taxon>Hydroidolina</taxon>
        <taxon>Anthoathecata</taxon>
        <taxon>Aplanulata</taxon>
        <taxon>Hydridae</taxon>
        <taxon>Hydra</taxon>
    </lineage>
</organism>
<dbReference type="InterPro" id="IPR038765">
    <property type="entry name" value="Papain-like_cys_pep_sf"/>
</dbReference>
<gene>
    <name evidence="16" type="primary">LOC105848468</name>
</gene>
<dbReference type="PANTHER" id="PTHR11830">
    <property type="entry name" value="40S RIBOSOMAL PROTEIN S3A"/>
    <property type="match status" value="1"/>
</dbReference>
<keyword evidence="9" id="KW-0479">Metal-binding</keyword>
<protein>
    <recommendedName>
        <fullName evidence="5">ubiquitinyl hydrolase 1</fullName>
        <ecNumber evidence="5">3.4.19.12</ecNumber>
    </recommendedName>
</protein>
<evidence type="ECO:0000256" key="1">
    <source>
        <dbReference type="ARBA" id="ARBA00000707"/>
    </source>
</evidence>
<dbReference type="Pfam" id="PF01302">
    <property type="entry name" value="CAP_GLY"/>
    <property type="match status" value="2"/>
</dbReference>
<keyword evidence="10" id="KW-0833">Ubl conjugation pathway</keyword>
<evidence type="ECO:0000256" key="11">
    <source>
        <dbReference type="ARBA" id="ARBA00022801"/>
    </source>
</evidence>
<evidence type="ECO:0000256" key="4">
    <source>
        <dbReference type="ARBA" id="ARBA00009085"/>
    </source>
</evidence>
<dbReference type="GO" id="GO:0016787">
    <property type="term" value="F:hydrolase activity"/>
    <property type="evidence" value="ECO:0007669"/>
    <property type="project" value="UniProtKB-KW"/>
</dbReference>
<evidence type="ECO:0000256" key="13">
    <source>
        <dbReference type="ARBA" id="ARBA00022833"/>
    </source>
</evidence>
<keyword evidence="6" id="KW-0963">Cytoplasm</keyword>
<evidence type="ECO:0000256" key="10">
    <source>
        <dbReference type="ARBA" id="ARBA00022786"/>
    </source>
</evidence>
<dbReference type="PROSITE" id="PS50235">
    <property type="entry name" value="USP_3"/>
    <property type="match status" value="1"/>
</dbReference>
<reference evidence="16" key="1">
    <citation type="submission" date="2025-08" db="UniProtKB">
        <authorList>
            <consortium name="RefSeq"/>
        </authorList>
    </citation>
    <scope>IDENTIFICATION</scope>
</reference>
<dbReference type="InterPro" id="IPR000938">
    <property type="entry name" value="CAP-Gly_domain"/>
</dbReference>
<keyword evidence="11 16" id="KW-0378">Hydrolase</keyword>